<proteinExistence type="predicted"/>
<sequence length="108" mass="11356">AELLAPPLGGAGLACPDTPGLSNIDFLLDELSKRGIAQLLVEGGPTVIASFLKEQLADEICVYIAPKILGGSGSVDISKPMAELTTTFDLHYVDIKRFGDDVRLTALS</sequence>
<name>X0ZF78_9ZZZZ</name>
<feature type="domain" description="Bacterial bifunctional deaminase-reductase C-terminal" evidence="4">
    <location>
        <begin position="24"/>
        <end position="101"/>
    </location>
</feature>
<organism evidence="5">
    <name type="scientific">marine sediment metagenome</name>
    <dbReference type="NCBI Taxonomy" id="412755"/>
    <lineage>
        <taxon>unclassified sequences</taxon>
        <taxon>metagenomes</taxon>
        <taxon>ecological metagenomes</taxon>
    </lineage>
</organism>
<keyword evidence="3" id="KW-0560">Oxidoreductase</keyword>
<accession>X0ZF78</accession>
<evidence type="ECO:0000313" key="5">
    <source>
        <dbReference type="EMBL" id="GAG46986.1"/>
    </source>
</evidence>
<evidence type="ECO:0000256" key="2">
    <source>
        <dbReference type="ARBA" id="ARBA00022857"/>
    </source>
</evidence>
<dbReference type="GO" id="GO:0008703">
    <property type="term" value="F:5-amino-6-(5-phosphoribosylamino)uracil reductase activity"/>
    <property type="evidence" value="ECO:0007669"/>
    <property type="project" value="InterPro"/>
</dbReference>
<reference evidence="5" key="1">
    <citation type="journal article" date="2014" name="Front. Microbiol.">
        <title>High frequency of phylogenetically diverse reductive dehalogenase-homologous genes in deep subseafloor sedimentary metagenomes.</title>
        <authorList>
            <person name="Kawai M."/>
            <person name="Futagami T."/>
            <person name="Toyoda A."/>
            <person name="Takaki Y."/>
            <person name="Nishi S."/>
            <person name="Hori S."/>
            <person name="Arai W."/>
            <person name="Tsubouchi T."/>
            <person name="Morono Y."/>
            <person name="Uchiyama I."/>
            <person name="Ito T."/>
            <person name="Fujiyama A."/>
            <person name="Inagaki F."/>
            <person name="Takami H."/>
        </authorList>
    </citation>
    <scope>NUCLEOTIDE SEQUENCE</scope>
    <source>
        <strain evidence="5">Expedition CK06-06</strain>
    </source>
</reference>
<gene>
    <name evidence="5" type="ORF">S01H1_85063</name>
</gene>
<dbReference type="InterPro" id="IPR050765">
    <property type="entry name" value="Riboflavin_Biosynth_HTPR"/>
</dbReference>
<dbReference type="SUPFAM" id="SSF53597">
    <property type="entry name" value="Dihydrofolate reductase-like"/>
    <property type="match status" value="1"/>
</dbReference>
<dbReference type="InterPro" id="IPR024072">
    <property type="entry name" value="DHFR-like_dom_sf"/>
</dbReference>
<dbReference type="PANTHER" id="PTHR38011">
    <property type="entry name" value="DIHYDROFOLATE REDUCTASE FAMILY PROTEIN (AFU_ORTHOLOGUE AFUA_8G06820)"/>
    <property type="match status" value="1"/>
</dbReference>
<evidence type="ECO:0000259" key="4">
    <source>
        <dbReference type="Pfam" id="PF01872"/>
    </source>
</evidence>
<dbReference type="Pfam" id="PF01872">
    <property type="entry name" value="RibD_C"/>
    <property type="match status" value="1"/>
</dbReference>
<dbReference type="PANTHER" id="PTHR38011:SF7">
    <property type="entry name" value="2,5-DIAMINO-6-RIBOSYLAMINO-4(3H)-PYRIMIDINONE 5'-PHOSPHATE REDUCTASE"/>
    <property type="match status" value="1"/>
</dbReference>
<dbReference type="EMBL" id="BARS01058271">
    <property type="protein sequence ID" value="GAG46986.1"/>
    <property type="molecule type" value="Genomic_DNA"/>
</dbReference>
<evidence type="ECO:0000256" key="1">
    <source>
        <dbReference type="ARBA" id="ARBA00005104"/>
    </source>
</evidence>
<dbReference type="AlphaFoldDB" id="X0ZF78"/>
<dbReference type="GO" id="GO:0009231">
    <property type="term" value="P:riboflavin biosynthetic process"/>
    <property type="evidence" value="ECO:0007669"/>
    <property type="project" value="InterPro"/>
</dbReference>
<comment type="pathway">
    <text evidence="1">Cofactor biosynthesis; riboflavin biosynthesis.</text>
</comment>
<feature type="non-terminal residue" evidence="5">
    <location>
        <position position="1"/>
    </location>
</feature>
<dbReference type="InterPro" id="IPR002734">
    <property type="entry name" value="RibDG_C"/>
</dbReference>
<protein>
    <recommendedName>
        <fullName evidence="4">Bacterial bifunctional deaminase-reductase C-terminal domain-containing protein</fullName>
    </recommendedName>
</protein>
<comment type="caution">
    <text evidence="5">The sequence shown here is derived from an EMBL/GenBank/DDBJ whole genome shotgun (WGS) entry which is preliminary data.</text>
</comment>
<feature type="non-terminal residue" evidence="5">
    <location>
        <position position="108"/>
    </location>
</feature>
<keyword evidence="2" id="KW-0521">NADP</keyword>
<dbReference type="Gene3D" id="3.40.430.10">
    <property type="entry name" value="Dihydrofolate Reductase, subunit A"/>
    <property type="match status" value="1"/>
</dbReference>
<evidence type="ECO:0000256" key="3">
    <source>
        <dbReference type="ARBA" id="ARBA00023002"/>
    </source>
</evidence>